<evidence type="ECO:0000256" key="2">
    <source>
        <dbReference type="ARBA" id="ARBA00022527"/>
    </source>
</evidence>
<dbReference type="PROSITE" id="PS00108">
    <property type="entry name" value="PROTEIN_KINASE_ST"/>
    <property type="match status" value="1"/>
</dbReference>
<accession>A0ABP6LLQ9</accession>
<dbReference type="PANTHER" id="PTHR43289:SF6">
    <property type="entry name" value="SERINE_THREONINE-PROTEIN KINASE NEKL-3"/>
    <property type="match status" value="1"/>
</dbReference>
<keyword evidence="6 7" id="KW-0067">ATP-binding</keyword>
<keyword evidence="11" id="KW-1185">Reference proteome</keyword>
<dbReference type="SUPFAM" id="SSF56112">
    <property type="entry name" value="Protein kinase-like (PK-like)"/>
    <property type="match status" value="1"/>
</dbReference>
<protein>
    <recommendedName>
        <fullName evidence="1">non-specific serine/threonine protein kinase</fullName>
        <ecNumber evidence="1">2.7.11.1</ecNumber>
    </recommendedName>
</protein>
<dbReference type="Pfam" id="PF00069">
    <property type="entry name" value="Pkinase"/>
    <property type="match status" value="1"/>
</dbReference>
<feature type="transmembrane region" description="Helical" evidence="8">
    <location>
        <begin position="358"/>
        <end position="379"/>
    </location>
</feature>
<dbReference type="PROSITE" id="PS50011">
    <property type="entry name" value="PROTEIN_KINASE_DOM"/>
    <property type="match status" value="1"/>
</dbReference>
<keyword evidence="3" id="KW-0808">Transferase</keyword>
<keyword evidence="8" id="KW-0812">Transmembrane</keyword>
<sequence>MTTIHRVPGPGLLLAGRYRLQSRIGDGGMGSVWLAKDELLNRDVAVKRIVALDDIPEANAEPIREKALREGRIAAKLTHHNAVAVDDVALDDGTPWLVMEYVPSRSVAQILHTVGTLGAVDAAQIGAQVAAAMTVAHESGIIHRDVKPGNILVASTGPDAGTVKLTDFGIAHLKDDDVHLDDELISGTPAYFAPEVARGAVPAEPSDVYSLGATIYTMVEGGPPFGADDDTTALLDKVARAQIRPPQQAGPVEDVLLAMLTPSPAKRPTMAQVRDQLAAVAATATRTTPDRVLAGKIRRADGAVPVWALATPQAPRMNTGSFRRSYVPAPPPSAHPMTAGTFAAHQSPPKTSVWQRHATLIASGAIAAALFIVLIVLLLL</sequence>
<comment type="caution">
    <text evidence="10">The sequence shown here is derived from an EMBL/GenBank/DDBJ whole genome shotgun (WGS) entry which is preliminary data.</text>
</comment>
<reference evidence="11" key="1">
    <citation type="journal article" date="2019" name="Int. J. Syst. Evol. Microbiol.">
        <title>The Global Catalogue of Microorganisms (GCM) 10K type strain sequencing project: providing services to taxonomists for standard genome sequencing and annotation.</title>
        <authorList>
            <consortium name="The Broad Institute Genomics Platform"/>
            <consortium name="The Broad Institute Genome Sequencing Center for Infectious Disease"/>
            <person name="Wu L."/>
            <person name="Ma J."/>
        </authorList>
    </citation>
    <scope>NUCLEOTIDE SEQUENCE [LARGE SCALE GENOMIC DNA]</scope>
    <source>
        <strain evidence="11">JCM 14234</strain>
    </source>
</reference>
<dbReference type="PANTHER" id="PTHR43289">
    <property type="entry name" value="MITOGEN-ACTIVATED PROTEIN KINASE KINASE KINASE 20-RELATED"/>
    <property type="match status" value="1"/>
</dbReference>
<evidence type="ECO:0000256" key="4">
    <source>
        <dbReference type="ARBA" id="ARBA00022741"/>
    </source>
</evidence>
<feature type="domain" description="Protein kinase" evidence="9">
    <location>
        <begin position="18"/>
        <end position="280"/>
    </location>
</feature>
<dbReference type="InterPro" id="IPR017441">
    <property type="entry name" value="Protein_kinase_ATP_BS"/>
</dbReference>
<evidence type="ECO:0000256" key="7">
    <source>
        <dbReference type="PROSITE-ProRule" id="PRU10141"/>
    </source>
</evidence>
<evidence type="ECO:0000256" key="5">
    <source>
        <dbReference type="ARBA" id="ARBA00022777"/>
    </source>
</evidence>
<dbReference type="CDD" id="cd14014">
    <property type="entry name" value="STKc_PknB_like"/>
    <property type="match status" value="1"/>
</dbReference>
<keyword evidence="8" id="KW-1133">Transmembrane helix</keyword>
<evidence type="ECO:0000256" key="8">
    <source>
        <dbReference type="SAM" id="Phobius"/>
    </source>
</evidence>
<dbReference type="InterPro" id="IPR000719">
    <property type="entry name" value="Prot_kinase_dom"/>
</dbReference>
<evidence type="ECO:0000313" key="10">
    <source>
        <dbReference type="EMBL" id="GAA3045489.1"/>
    </source>
</evidence>
<dbReference type="EMBL" id="BAAAVS010000055">
    <property type="protein sequence ID" value="GAA3045489.1"/>
    <property type="molecule type" value="Genomic_DNA"/>
</dbReference>
<evidence type="ECO:0000256" key="6">
    <source>
        <dbReference type="ARBA" id="ARBA00022840"/>
    </source>
</evidence>
<keyword evidence="8" id="KW-0472">Membrane</keyword>
<dbReference type="RefSeq" id="WP_290706966.1">
    <property type="nucleotide sequence ID" value="NZ_BAAAVS010000055.1"/>
</dbReference>
<evidence type="ECO:0000259" key="9">
    <source>
        <dbReference type="PROSITE" id="PS50011"/>
    </source>
</evidence>
<name>A0ABP6LLQ9_9ACTN</name>
<keyword evidence="2" id="KW-0723">Serine/threonine-protein kinase</keyword>
<evidence type="ECO:0000313" key="11">
    <source>
        <dbReference type="Proteomes" id="UP001501035"/>
    </source>
</evidence>
<dbReference type="Gene3D" id="1.10.510.10">
    <property type="entry name" value="Transferase(Phosphotransferase) domain 1"/>
    <property type="match status" value="1"/>
</dbReference>
<evidence type="ECO:0000256" key="1">
    <source>
        <dbReference type="ARBA" id="ARBA00012513"/>
    </source>
</evidence>
<dbReference type="SMART" id="SM00220">
    <property type="entry name" value="S_TKc"/>
    <property type="match status" value="1"/>
</dbReference>
<dbReference type="PROSITE" id="PS00107">
    <property type="entry name" value="PROTEIN_KINASE_ATP"/>
    <property type="match status" value="1"/>
</dbReference>
<dbReference type="EC" id="2.7.11.1" evidence="1"/>
<evidence type="ECO:0000256" key="3">
    <source>
        <dbReference type="ARBA" id="ARBA00022679"/>
    </source>
</evidence>
<gene>
    <name evidence="10" type="ORF">GCM10010528_25960</name>
</gene>
<dbReference type="Gene3D" id="3.30.200.20">
    <property type="entry name" value="Phosphorylase Kinase, domain 1"/>
    <property type="match status" value="1"/>
</dbReference>
<feature type="binding site" evidence="7">
    <location>
        <position position="47"/>
    </location>
    <ligand>
        <name>ATP</name>
        <dbReference type="ChEBI" id="CHEBI:30616"/>
    </ligand>
</feature>
<dbReference type="InterPro" id="IPR011009">
    <property type="entry name" value="Kinase-like_dom_sf"/>
</dbReference>
<keyword evidence="5" id="KW-0418">Kinase</keyword>
<organism evidence="10 11">
    <name type="scientific">Gordonia defluvii</name>
    <dbReference type="NCBI Taxonomy" id="283718"/>
    <lineage>
        <taxon>Bacteria</taxon>
        <taxon>Bacillati</taxon>
        <taxon>Actinomycetota</taxon>
        <taxon>Actinomycetes</taxon>
        <taxon>Mycobacteriales</taxon>
        <taxon>Gordoniaceae</taxon>
        <taxon>Gordonia</taxon>
    </lineage>
</organism>
<dbReference type="Proteomes" id="UP001501035">
    <property type="component" value="Unassembled WGS sequence"/>
</dbReference>
<keyword evidence="4 7" id="KW-0547">Nucleotide-binding</keyword>
<dbReference type="InterPro" id="IPR008271">
    <property type="entry name" value="Ser/Thr_kinase_AS"/>
</dbReference>
<proteinExistence type="predicted"/>